<dbReference type="Proteomes" id="UP000886723">
    <property type="component" value="Unassembled WGS sequence"/>
</dbReference>
<accession>A0A9D1NWH4</accession>
<dbReference type="PROSITE" id="PS51782">
    <property type="entry name" value="LYSM"/>
    <property type="match status" value="1"/>
</dbReference>
<dbReference type="Pfam" id="PF12673">
    <property type="entry name" value="SipL"/>
    <property type="match status" value="3"/>
</dbReference>
<dbReference type="AlphaFoldDB" id="A0A9D1NWH4"/>
<dbReference type="Gene3D" id="3.10.350.10">
    <property type="entry name" value="LysM domain"/>
    <property type="match status" value="1"/>
</dbReference>
<dbReference type="InterPro" id="IPR024300">
    <property type="entry name" value="SipL_SPOCS_dom"/>
</dbReference>
<dbReference type="SMART" id="SM00257">
    <property type="entry name" value="LysM"/>
    <property type="match status" value="1"/>
</dbReference>
<protein>
    <submittedName>
        <fullName evidence="2">DUF3794 domain-containing protein</fullName>
    </submittedName>
</protein>
<evidence type="ECO:0000313" key="3">
    <source>
        <dbReference type="Proteomes" id="UP000886723"/>
    </source>
</evidence>
<reference evidence="2" key="1">
    <citation type="submission" date="2020-10" db="EMBL/GenBank/DDBJ databases">
        <authorList>
            <person name="Gilroy R."/>
        </authorList>
    </citation>
    <scope>NUCLEOTIDE SEQUENCE</scope>
    <source>
        <strain evidence="2">ChiBcec2-4451</strain>
    </source>
</reference>
<proteinExistence type="predicted"/>
<reference evidence="2" key="2">
    <citation type="journal article" date="2021" name="PeerJ">
        <title>Extensive microbial diversity within the chicken gut microbiome revealed by metagenomics and culture.</title>
        <authorList>
            <person name="Gilroy R."/>
            <person name="Ravi A."/>
            <person name="Getino M."/>
            <person name="Pursley I."/>
            <person name="Horton D.L."/>
            <person name="Alikhan N.F."/>
            <person name="Baker D."/>
            <person name="Gharbi K."/>
            <person name="Hall N."/>
            <person name="Watson M."/>
            <person name="Adriaenssens E.M."/>
            <person name="Foster-Nyarko E."/>
            <person name="Jarju S."/>
            <person name="Secka A."/>
            <person name="Antonio M."/>
            <person name="Oren A."/>
            <person name="Chaudhuri R.R."/>
            <person name="La Ragione R."/>
            <person name="Hildebrand F."/>
            <person name="Pallen M.J."/>
        </authorList>
    </citation>
    <scope>NUCLEOTIDE SEQUENCE</scope>
    <source>
        <strain evidence="2">ChiBcec2-4451</strain>
    </source>
</reference>
<feature type="domain" description="LysM" evidence="1">
    <location>
        <begin position="471"/>
        <end position="514"/>
    </location>
</feature>
<gene>
    <name evidence="2" type="ORF">IAA63_13475</name>
</gene>
<dbReference type="InterPro" id="IPR036779">
    <property type="entry name" value="LysM_dom_sf"/>
</dbReference>
<comment type="caution">
    <text evidence="2">The sequence shown here is derived from an EMBL/GenBank/DDBJ whole genome shotgun (WGS) entry which is preliminary data.</text>
</comment>
<sequence length="521" mass="58907">MELVKKSLNMLCAKSRAVNQLTFDEDMNVPDNRPDISRMIQKKGEIQVDEVQIGEGTALISGALVFRLLYVADTPGRKVCSLEGKLPLSETLHLEGLQSGDKVCLKWEIEDLTLHIINSRKLNVKAVVEFQASADELMRVELPVDVREQPELSVKKKTIRILTLGVHKKDTMRQKKEILLPSSKPNIHQVLWNDMEIRGMDLRAEEGKVTVKGELFVFVLYAGDDADNPLQWLEQSIPFAGEVECGGCTMDMIPHIETTMLQAGLEIKPDADGEERILQADVVLEMDMKIYQEETCTVLMDVYTPEKECVPQRRGQMLEQLLVKNYSKCRVGDRIPVQDSQGKILQVCHSDGNVKIDDIKMVENGIQVEGIIQVRILYSIGDDDMPFYSMETAIPFTHVVEAAGIGPDCVYYLQADLEQLSTTMLDDSEIEVKAVMNVNALVLRRWEEELIGEIREEELDLEKMEQMPGIVCYVVKPGDTLWDIAKKFYTTTDSIRQLNELGEGEPAQEQPLLIVKKPLLF</sequence>
<name>A0A9D1NWH4_9FIRM</name>
<dbReference type="Pfam" id="PF01476">
    <property type="entry name" value="LysM"/>
    <property type="match status" value="1"/>
</dbReference>
<evidence type="ECO:0000259" key="1">
    <source>
        <dbReference type="PROSITE" id="PS51782"/>
    </source>
</evidence>
<evidence type="ECO:0000313" key="2">
    <source>
        <dbReference type="EMBL" id="HIV14130.1"/>
    </source>
</evidence>
<dbReference type="SUPFAM" id="SSF54106">
    <property type="entry name" value="LysM domain"/>
    <property type="match status" value="1"/>
</dbReference>
<dbReference type="InterPro" id="IPR018392">
    <property type="entry name" value="LysM"/>
</dbReference>
<dbReference type="EMBL" id="DVON01000283">
    <property type="protein sequence ID" value="HIV14130.1"/>
    <property type="molecule type" value="Genomic_DNA"/>
</dbReference>
<organism evidence="2 3">
    <name type="scientific">Candidatus Pullilachnospira stercoravium</name>
    <dbReference type="NCBI Taxonomy" id="2840913"/>
    <lineage>
        <taxon>Bacteria</taxon>
        <taxon>Bacillati</taxon>
        <taxon>Bacillota</taxon>
        <taxon>Clostridia</taxon>
        <taxon>Lachnospirales</taxon>
        <taxon>Lachnospiraceae</taxon>
        <taxon>Lachnospiraceae incertae sedis</taxon>
        <taxon>Candidatus Pullilachnospira</taxon>
    </lineage>
</organism>
<dbReference type="CDD" id="cd00118">
    <property type="entry name" value="LysM"/>
    <property type="match status" value="1"/>
</dbReference>